<comment type="caution">
    <text evidence="2">The sequence shown here is derived from an EMBL/GenBank/DDBJ whole genome shotgun (WGS) entry which is preliminary data.</text>
</comment>
<gene>
    <name evidence="2" type="ORF">FME351_LOCUS24112</name>
    <name evidence="3" type="ORF">TSG867_LOCUS6184</name>
</gene>
<sequence>MDINHTNDTAQLKVESSEISSRKLIIIISLILFTSLVIIYQSKSPTTLEVQKNHIFIHPQSYSKANCLSVSKTSAIICQWYFLNYTPSAWETVWFTNIEQLQNSVCETLANVDNLNKTVLAVERVVELQKFGRNHIESDKQIADKLLSRMFYRQECIDPKTNVSFQGAEVSQLIEPLIGLLRDPLTICDRISSVPVTGYEGAEIQSKRFFLLSIAAPFYNHSSPNTSKNSIENSLEPDKHNMNILPWMYQRSKLNLLDPELDIYTSKGQNIFIDLGSAYFDGWTGANGAASGRWFYEHYRRFGTKFDRILAYEFTALNAKTAWNQLPADVFPVYTLLNVPCAATGKFSPWVMLKEIAKPHDHVVIKLDIDTPEIEIPLMSQLLNDSSIYSLVDEVFFEHHVHVKEMNRYWVTRQGQLKDTYVLFTKLRELGVRMHSWP</sequence>
<evidence type="ECO:0000256" key="1">
    <source>
        <dbReference type="SAM" id="Phobius"/>
    </source>
</evidence>
<dbReference type="EMBL" id="CAJNYU010003184">
    <property type="protein sequence ID" value="CAF3643768.1"/>
    <property type="molecule type" value="Genomic_DNA"/>
</dbReference>
<organism evidence="2 4">
    <name type="scientific">Rotaria socialis</name>
    <dbReference type="NCBI Taxonomy" id="392032"/>
    <lineage>
        <taxon>Eukaryota</taxon>
        <taxon>Metazoa</taxon>
        <taxon>Spiralia</taxon>
        <taxon>Gnathifera</taxon>
        <taxon>Rotifera</taxon>
        <taxon>Eurotatoria</taxon>
        <taxon>Bdelloidea</taxon>
        <taxon>Philodinida</taxon>
        <taxon>Philodinidae</taxon>
        <taxon>Rotaria</taxon>
    </lineage>
</organism>
<feature type="transmembrane region" description="Helical" evidence="1">
    <location>
        <begin position="24"/>
        <end position="42"/>
    </location>
</feature>
<keyword evidence="1" id="KW-0812">Transmembrane</keyword>
<proteinExistence type="predicted"/>
<evidence type="ECO:0000313" key="2">
    <source>
        <dbReference type="EMBL" id="CAF3643768.1"/>
    </source>
</evidence>
<dbReference type="Proteomes" id="UP000663869">
    <property type="component" value="Unassembled WGS sequence"/>
</dbReference>
<name>A0A818R3P2_9BILA</name>
<reference evidence="2" key="1">
    <citation type="submission" date="2021-02" db="EMBL/GenBank/DDBJ databases">
        <authorList>
            <person name="Nowell W R."/>
        </authorList>
    </citation>
    <scope>NUCLEOTIDE SEQUENCE</scope>
</reference>
<evidence type="ECO:0000313" key="4">
    <source>
        <dbReference type="Proteomes" id="UP000663869"/>
    </source>
</evidence>
<protein>
    <submittedName>
        <fullName evidence="2">Uncharacterized protein</fullName>
    </submittedName>
</protein>
<keyword evidence="1" id="KW-1133">Transmembrane helix</keyword>
<evidence type="ECO:0000313" key="3">
    <source>
        <dbReference type="EMBL" id="CAF4299878.1"/>
    </source>
</evidence>
<dbReference type="AlphaFoldDB" id="A0A818R3P2"/>
<keyword evidence="1" id="KW-0472">Membrane</keyword>
<dbReference type="EMBL" id="CAJOBQ010000227">
    <property type="protein sequence ID" value="CAF4299878.1"/>
    <property type="molecule type" value="Genomic_DNA"/>
</dbReference>
<dbReference type="Proteomes" id="UP000663862">
    <property type="component" value="Unassembled WGS sequence"/>
</dbReference>
<accession>A0A818R3P2</accession>